<dbReference type="AlphaFoldDB" id="A0A4R6U8D1"/>
<comment type="caution">
    <text evidence="8">The sequence shown here is derived from an EMBL/GenBank/DDBJ whole genome shotgun (WGS) entry which is preliminary data.</text>
</comment>
<dbReference type="Gene3D" id="3.40.605.10">
    <property type="entry name" value="Aldehyde Dehydrogenase, Chain A, domain 1"/>
    <property type="match status" value="1"/>
</dbReference>
<evidence type="ECO:0000256" key="2">
    <source>
        <dbReference type="ARBA" id="ARBA00023002"/>
    </source>
</evidence>
<dbReference type="InterPro" id="IPR015590">
    <property type="entry name" value="Aldehyde_DH_dom"/>
</dbReference>
<dbReference type="InterPro" id="IPR016163">
    <property type="entry name" value="Ald_DH_C"/>
</dbReference>
<dbReference type="FunFam" id="3.40.605.10:FF:000007">
    <property type="entry name" value="NAD/NADP-dependent betaine aldehyde dehydrogenase"/>
    <property type="match status" value="1"/>
</dbReference>
<dbReference type="PANTHER" id="PTHR42991">
    <property type="entry name" value="ALDEHYDE DEHYDROGENASE"/>
    <property type="match status" value="1"/>
</dbReference>
<dbReference type="GO" id="GO:0008911">
    <property type="term" value="F:lactaldehyde dehydrogenase (NAD+) activity"/>
    <property type="evidence" value="ECO:0007669"/>
    <property type="project" value="TreeGrafter"/>
</dbReference>
<dbReference type="EC" id="1.2.1.97" evidence="5"/>
<evidence type="ECO:0000256" key="5">
    <source>
        <dbReference type="ARBA" id="ARBA00066984"/>
    </source>
</evidence>
<name>A0A4R6U8D1_9BACI</name>
<sequence>MKRHGLILNGRDEKTEAYMAVYQKFTGDLLSEVAVAESQHIEEAVTVSRAAQKDTFSPYQRYEVLKRTSELLREHVDQLAEIITDEVGKPITEAKTEVERAAMTLELSAEEAKRIQGEMVPVEASPGAEERRAFTLRVPVGVVVAITPFNVPLNLACHKIGPALAAGNAVIVKPAEVTPLSTLYLGHLLLEAGLPKNRLHVLTGHGPDIGDWLLKNEGVDMFTFTGSPRVGELITQKAGLRKVALELGNNSATIVHHDADIEEAAKLVAARSFNSAGQVCISVQRVLVHKSVYAQFLERVKTHTEALIVGDPREPATQVGPMIAEKEAQRVEEWVKEAVSEGATIETGGKREGTLFWPTILTNVKDSMKVCKDEVFGPVVTIDTYSEGTDAIERVNRSVYGLQAGVFSNDLAFCLQAAEQLEVGGVIINDTSAFRVDAMPYGGVKRSGSGKEGPRFAIEEMTHERLVVLR</sequence>
<dbReference type="SUPFAM" id="SSF53720">
    <property type="entry name" value="ALDH-like"/>
    <property type="match status" value="1"/>
</dbReference>
<evidence type="ECO:0000256" key="3">
    <source>
        <dbReference type="ARBA" id="ARBA00050326"/>
    </source>
</evidence>
<accession>A0A4R6U8D1</accession>
<dbReference type="InterPro" id="IPR016162">
    <property type="entry name" value="Ald_DH_N"/>
</dbReference>
<feature type="domain" description="Aldehyde dehydrogenase" evidence="7">
    <location>
        <begin position="15"/>
        <end position="465"/>
    </location>
</feature>
<comment type="similarity">
    <text evidence="1">Belongs to the aldehyde dehydrogenase family.</text>
</comment>
<dbReference type="Proteomes" id="UP000295632">
    <property type="component" value="Unassembled WGS sequence"/>
</dbReference>
<protein>
    <recommendedName>
        <fullName evidence="6">3-sulfolactaldehyde dehydrogenase</fullName>
        <ecNumber evidence="5">1.2.1.97</ecNumber>
    </recommendedName>
</protein>
<keyword evidence="9" id="KW-1185">Reference proteome</keyword>
<dbReference type="Gene3D" id="3.40.309.10">
    <property type="entry name" value="Aldehyde Dehydrogenase, Chain A, domain 2"/>
    <property type="match status" value="1"/>
</dbReference>
<evidence type="ECO:0000259" key="7">
    <source>
        <dbReference type="Pfam" id="PF00171"/>
    </source>
</evidence>
<gene>
    <name evidence="8" type="ORF">EV213_104211</name>
</gene>
<organism evidence="8 9">
    <name type="scientific">Aureibacillus halotolerans</name>
    <dbReference type="NCBI Taxonomy" id="1508390"/>
    <lineage>
        <taxon>Bacteria</taxon>
        <taxon>Bacillati</taxon>
        <taxon>Bacillota</taxon>
        <taxon>Bacilli</taxon>
        <taxon>Bacillales</taxon>
        <taxon>Bacillaceae</taxon>
        <taxon>Aureibacillus</taxon>
    </lineage>
</organism>
<dbReference type="EMBL" id="SNYJ01000004">
    <property type="protein sequence ID" value="TDQ41213.1"/>
    <property type="molecule type" value="Genomic_DNA"/>
</dbReference>
<evidence type="ECO:0000313" key="8">
    <source>
        <dbReference type="EMBL" id="TDQ41213.1"/>
    </source>
</evidence>
<comment type="function">
    <text evidence="4">Part of the sulfo-TAL (or sulfo-SFT) pathway, a D-sulfoquinovose degradation pathway that produces sulfolactate (SL). Catalyzes the oxidation of 3-sulfolactaldehyde (SLA) to sulfolactate (SL).</text>
</comment>
<evidence type="ECO:0000256" key="6">
    <source>
        <dbReference type="ARBA" id="ARBA00067277"/>
    </source>
</evidence>
<dbReference type="Pfam" id="PF00171">
    <property type="entry name" value="Aldedh"/>
    <property type="match status" value="1"/>
</dbReference>
<reference evidence="8 9" key="1">
    <citation type="submission" date="2019-03" db="EMBL/GenBank/DDBJ databases">
        <title>Genomic Encyclopedia of Type Strains, Phase IV (KMG-IV): sequencing the most valuable type-strain genomes for metagenomic binning, comparative biology and taxonomic classification.</title>
        <authorList>
            <person name="Goeker M."/>
        </authorList>
    </citation>
    <scope>NUCLEOTIDE SEQUENCE [LARGE SCALE GENOMIC DNA]</scope>
    <source>
        <strain evidence="8 9">DSM 28697</strain>
    </source>
</reference>
<evidence type="ECO:0000256" key="4">
    <source>
        <dbReference type="ARBA" id="ARBA00054572"/>
    </source>
</evidence>
<dbReference type="CDD" id="cd07149">
    <property type="entry name" value="ALDH_y4uC"/>
    <property type="match status" value="1"/>
</dbReference>
<dbReference type="FunFam" id="3.40.309.10:FF:000009">
    <property type="entry name" value="Aldehyde dehydrogenase A"/>
    <property type="match status" value="1"/>
</dbReference>
<evidence type="ECO:0000256" key="1">
    <source>
        <dbReference type="ARBA" id="ARBA00009986"/>
    </source>
</evidence>
<evidence type="ECO:0000313" key="9">
    <source>
        <dbReference type="Proteomes" id="UP000295632"/>
    </source>
</evidence>
<dbReference type="InterPro" id="IPR016161">
    <property type="entry name" value="Ald_DH/histidinol_DH"/>
</dbReference>
<proteinExistence type="inferred from homology"/>
<keyword evidence="2" id="KW-0560">Oxidoreductase</keyword>
<comment type="catalytic activity">
    <reaction evidence="3">
        <text>(2S)-3-sulfolactaldehyde + NAD(+) + H2O = (2S)-3-sulfolactate + NADH + 2 H(+)</text>
        <dbReference type="Rhea" id="RHEA:47932"/>
        <dbReference type="ChEBI" id="CHEBI:15377"/>
        <dbReference type="ChEBI" id="CHEBI:15378"/>
        <dbReference type="ChEBI" id="CHEBI:57540"/>
        <dbReference type="ChEBI" id="CHEBI:57945"/>
        <dbReference type="ChEBI" id="CHEBI:61289"/>
        <dbReference type="ChEBI" id="CHEBI:90109"/>
        <dbReference type="EC" id="1.2.1.97"/>
    </reaction>
    <physiologicalReaction direction="left-to-right" evidence="3">
        <dbReference type="Rhea" id="RHEA:47933"/>
    </physiologicalReaction>
</comment>
<dbReference type="InterPro" id="IPR051020">
    <property type="entry name" value="ALDH-related_metabolic_enz"/>
</dbReference>
<dbReference type="PANTHER" id="PTHR42991:SF1">
    <property type="entry name" value="ALDEHYDE DEHYDROGENASE"/>
    <property type="match status" value="1"/>
</dbReference>